<dbReference type="InterPro" id="IPR007110">
    <property type="entry name" value="Ig-like_dom"/>
</dbReference>
<evidence type="ECO:0000259" key="7">
    <source>
        <dbReference type="PROSITE" id="PS50835"/>
    </source>
</evidence>
<dbReference type="Pfam" id="PF08205">
    <property type="entry name" value="C2-set_2"/>
    <property type="match status" value="1"/>
</dbReference>
<dbReference type="Pfam" id="PF07686">
    <property type="entry name" value="V-set"/>
    <property type="match status" value="1"/>
</dbReference>
<comment type="subcellular location">
    <subcellularLocation>
        <location evidence="1">Membrane</location>
        <topology evidence="1">Single-pass type I membrane protein</topology>
    </subcellularLocation>
</comment>
<evidence type="ECO:0000256" key="5">
    <source>
        <dbReference type="ARBA" id="ARBA00023157"/>
    </source>
</evidence>
<dbReference type="InterPro" id="IPR013162">
    <property type="entry name" value="CD80_C2-set"/>
</dbReference>
<comment type="caution">
    <text evidence="8">The sequence shown here is derived from an EMBL/GenBank/DDBJ whole genome shotgun (WGS) entry which is preliminary data.</text>
</comment>
<protein>
    <submittedName>
        <fullName evidence="8">Sialoadhesin</fullName>
    </submittedName>
</protein>
<dbReference type="InterPro" id="IPR013783">
    <property type="entry name" value="Ig-like_fold"/>
</dbReference>
<evidence type="ECO:0000256" key="4">
    <source>
        <dbReference type="ARBA" id="ARBA00023136"/>
    </source>
</evidence>
<dbReference type="Pfam" id="PF07679">
    <property type="entry name" value="I-set"/>
    <property type="match status" value="1"/>
</dbReference>
<evidence type="ECO:0000256" key="6">
    <source>
        <dbReference type="SAM" id="MobiDB-lite"/>
    </source>
</evidence>
<dbReference type="PROSITE" id="PS50835">
    <property type="entry name" value="IG_LIKE"/>
    <property type="match status" value="5"/>
</dbReference>
<dbReference type="SMART" id="SM00408">
    <property type="entry name" value="IGc2"/>
    <property type="match status" value="5"/>
</dbReference>
<dbReference type="PANTHER" id="PTHR47243:SF1">
    <property type="entry name" value="SIALOADHESIN"/>
    <property type="match status" value="1"/>
</dbReference>
<evidence type="ECO:0000256" key="3">
    <source>
        <dbReference type="ARBA" id="ARBA00022989"/>
    </source>
</evidence>
<keyword evidence="3" id="KW-1133">Transmembrane helix</keyword>
<dbReference type="PANTHER" id="PTHR47243">
    <property type="entry name" value="SIALOADHESIN"/>
    <property type="match status" value="1"/>
</dbReference>
<dbReference type="InterPro" id="IPR003598">
    <property type="entry name" value="Ig_sub2"/>
</dbReference>
<keyword evidence="5" id="KW-1015">Disulfide bond</keyword>
<feature type="domain" description="Ig-like" evidence="7">
    <location>
        <begin position="411"/>
        <end position="505"/>
    </location>
</feature>
<organism evidence="8 9">
    <name type="scientific">Saguinus oedipus</name>
    <name type="common">Cotton-top tamarin</name>
    <name type="synonym">Oedipomidas oedipus</name>
    <dbReference type="NCBI Taxonomy" id="9490"/>
    <lineage>
        <taxon>Eukaryota</taxon>
        <taxon>Metazoa</taxon>
        <taxon>Chordata</taxon>
        <taxon>Craniata</taxon>
        <taxon>Vertebrata</taxon>
        <taxon>Euteleostomi</taxon>
        <taxon>Mammalia</taxon>
        <taxon>Eutheria</taxon>
        <taxon>Euarchontoglires</taxon>
        <taxon>Primates</taxon>
        <taxon>Haplorrhini</taxon>
        <taxon>Platyrrhini</taxon>
        <taxon>Cebidae</taxon>
        <taxon>Callitrichinae</taxon>
        <taxon>Saguinus</taxon>
    </lineage>
</organism>
<reference evidence="8 9" key="1">
    <citation type="submission" date="2023-05" db="EMBL/GenBank/DDBJ databases">
        <title>B98-5 Cell Line De Novo Hybrid Assembly: An Optical Mapping Approach.</title>
        <authorList>
            <person name="Kananen K."/>
            <person name="Auerbach J.A."/>
            <person name="Kautto E."/>
            <person name="Blachly J.S."/>
        </authorList>
    </citation>
    <scope>NUCLEOTIDE SEQUENCE [LARGE SCALE GENOMIC DNA]</scope>
    <source>
        <strain evidence="8">B95-8</strain>
        <tissue evidence="8">Cell line</tissue>
    </source>
</reference>
<evidence type="ECO:0000256" key="2">
    <source>
        <dbReference type="ARBA" id="ARBA00022692"/>
    </source>
</evidence>
<dbReference type="InterPro" id="IPR003599">
    <property type="entry name" value="Ig_sub"/>
</dbReference>
<dbReference type="SMART" id="SM00409">
    <property type="entry name" value="IG"/>
    <property type="match status" value="7"/>
</dbReference>
<feature type="region of interest" description="Disordered" evidence="6">
    <location>
        <begin position="129"/>
        <end position="177"/>
    </location>
</feature>
<dbReference type="InterPro" id="IPR036179">
    <property type="entry name" value="Ig-like_dom_sf"/>
</dbReference>
<name>A0ABQ9VN17_SAGOE</name>
<dbReference type="InterPro" id="IPR013098">
    <property type="entry name" value="Ig_I-set"/>
</dbReference>
<keyword evidence="2" id="KW-0812">Transmembrane</keyword>
<dbReference type="Gene3D" id="1.10.10.10">
    <property type="entry name" value="Winged helix-like DNA-binding domain superfamily/Winged helix DNA-binding domain"/>
    <property type="match status" value="1"/>
</dbReference>
<feature type="domain" description="Ig-like" evidence="7">
    <location>
        <begin position="683"/>
        <end position="779"/>
    </location>
</feature>
<feature type="domain" description="Ig-like" evidence="7">
    <location>
        <begin position="510"/>
        <end position="592"/>
    </location>
</feature>
<keyword evidence="9" id="KW-1185">Reference proteome</keyword>
<dbReference type="Gene3D" id="2.60.40.10">
    <property type="entry name" value="Immunoglobulins"/>
    <property type="match status" value="7"/>
</dbReference>
<dbReference type="SUPFAM" id="SSF46785">
    <property type="entry name" value="Winged helix' DNA-binding domain"/>
    <property type="match status" value="1"/>
</dbReference>
<dbReference type="CDD" id="cd00096">
    <property type="entry name" value="Ig"/>
    <property type="match status" value="2"/>
</dbReference>
<gene>
    <name evidence="8" type="primary">SIGLEC1_1</name>
    <name evidence="8" type="ORF">P7K49_009418</name>
</gene>
<feature type="compositionally biased region" description="Polar residues" evidence="6">
    <location>
        <begin position="918"/>
        <end position="931"/>
    </location>
</feature>
<feature type="region of interest" description="Disordered" evidence="6">
    <location>
        <begin position="906"/>
        <end position="933"/>
    </location>
</feature>
<proteinExistence type="predicted"/>
<dbReference type="Pfam" id="PF13895">
    <property type="entry name" value="Ig_2"/>
    <property type="match status" value="3"/>
</dbReference>
<dbReference type="InterPro" id="IPR036388">
    <property type="entry name" value="WH-like_DNA-bd_sf"/>
</dbReference>
<accession>A0ABQ9VN17</accession>
<evidence type="ECO:0000313" key="8">
    <source>
        <dbReference type="EMBL" id="KAK2109672.1"/>
    </source>
</evidence>
<dbReference type="InterPro" id="IPR013106">
    <property type="entry name" value="Ig_V-set"/>
</dbReference>
<feature type="domain" description="Ig-like" evidence="7">
    <location>
        <begin position="598"/>
        <end position="677"/>
    </location>
</feature>
<evidence type="ECO:0000313" key="9">
    <source>
        <dbReference type="Proteomes" id="UP001266305"/>
    </source>
</evidence>
<dbReference type="EMBL" id="JASSZA010000005">
    <property type="protein sequence ID" value="KAK2109672.1"/>
    <property type="molecule type" value="Genomic_DNA"/>
</dbReference>
<dbReference type="SUPFAM" id="SSF48726">
    <property type="entry name" value="Immunoglobulin"/>
    <property type="match status" value="7"/>
</dbReference>
<dbReference type="InterPro" id="IPR036390">
    <property type="entry name" value="WH_DNA-bd_sf"/>
</dbReference>
<sequence length="1138" mass="121390">MPSPFSRGSKSVARLVLQAPEGLKMAEKDQDGAHKLIPQEQRDLDRIAGQVAAANKKHLEQTMLAYSEDADPSKCTVDRGDVITPAVVRHPQDLTRKRSQKAAEIMALETPAEGYEHHGNTADFLHKQDGEEKVSAERHPGAGQARAESDWAASDQTSQAGPAPPQPLPPVEQVLPVPSPSARRGIWDRIAALAIAELTLTSPVARETADPQCAQQAAFLHGEVSGSQGPTYTIFQWPRTRCEVVGASSWKRRKPKTSQRTGGEPLGIHKWPDWSAAAALQDVLVGFGGWASWGVSSPELVQGVKGSCLLIPCIFSFPADVEVPDGITTIWYYDYSGRQWVVSHSADPTRVEARFRGRAEFVGHPDHRVCNLLLKDLRPEDSGSYNFRFEISEGNRWSDVKGTLVTVTEEPRAPTIASPAELLEGTEVDFNCSTPYMCLQEKVSLQWQGQDPARSVTSSSHKSDPTGVSHLETLHMAVSWQDHGRVLHCQLSMASHSAQAEIHLQVKYAPKGVKILLSPSERNILPGELVTLTCQVNSSYPAVSSITWLKDGVLLRGKTGMLQLFQAAWSDAGVYTCQAGNGVGSSVSPPLSLHVFMAEVQVSPAGAILENQTVTLGCSTPNQAPSDLRYSWYKNHVPLEDAHSHTLQLHSATRADTGYYFCEVQNAQGSERSGAVSVVVNHPPLIPVLTAFLETQVGLVGILHCSVVSEPLATLVLSRGGHVLASTSGDGDHSPRFSSTSGPNSLHLEIRDLEEADSGEYKCSATNSLGNATSTLDFHANAARLLISPAAEVVEGQAVTLSCRSGLRPTPDARFSWYLNGALLHEGPSSSLLLPAASSTDAGSYHCRAQDSHSTSSPSLPAVLTVLCEQPRPAAASCQDPPATPPSPGPLTLPCPALPCPAPGLRWAPLDTKAEPRSTGTDGPSASTKQGGSCEIKGLIPEASSDTYPPRQPIFTTRLDFDATGAGAGRRGLLLCRVDSDPPARLQLLHKDHVVATSLPSGGGCSTCGGCSPRMKVTKAPNLLRIEIHNPLLEEEGLYLCEASNALGNTSASATFNGQGSNQVKALCAAVGPLAALSAFRKGRAAPSCARCSGWGQATQLVSEDGLPSWDSWTALSSFPVLHPSLLRAPAVPRTHFS</sequence>
<keyword evidence="4" id="KW-0472">Membrane</keyword>
<evidence type="ECO:0000256" key="1">
    <source>
        <dbReference type="ARBA" id="ARBA00004479"/>
    </source>
</evidence>
<feature type="domain" description="Ig-like" evidence="7">
    <location>
        <begin position="783"/>
        <end position="865"/>
    </location>
</feature>
<feature type="compositionally biased region" description="Basic and acidic residues" evidence="6">
    <location>
        <begin position="129"/>
        <end position="140"/>
    </location>
</feature>
<dbReference type="Proteomes" id="UP001266305">
    <property type="component" value="Unassembled WGS sequence"/>
</dbReference>